<evidence type="ECO:0000313" key="7">
    <source>
        <dbReference type="Proteomes" id="UP000019141"/>
    </source>
</evidence>
<dbReference type="SUPFAM" id="SSF51055">
    <property type="entry name" value="Carbohydrate binding domain"/>
    <property type="match status" value="1"/>
</dbReference>
<feature type="domain" description="N-acetylglucosamine binding protein A" evidence="5">
    <location>
        <begin position="229"/>
        <end position="325"/>
    </location>
</feature>
<organism evidence="6 7">
    <name type="scientific">Entotheonella factor</name>
    <dbReference type="NCBI Taxonomy" id="1429438"/>
    <lineage>
        <taxon>Bacteria</taxon>
        <taxon>Pseudomonadati</taxon>
        <taxon>Nitrospinota/Tectimicrobiota group</taxon>
        <taxon>Candidatus Tectimicrobiota</taxon>
        <taxon>Candidatus Entotheonellia</taxon>
        <taxon>Candidatus Entotheonellales</taxon>
        <taxon>Candidatus Entotheonellaceae</taxon>
        <taxon>Candidatus Entotheonella</taxon>
    </lineage>
</organism>
<dbReference type="SUPFAM" id="SSF81296">
    <property type="entry name" value="E set domains"/>
    <property type="match status" value="1"/>
</dbReference>
<dbReference type="Pfam" id="PF18416">
    <property type="entry name" value="GbpA_2"/>
    <property type="match status" value="1"/>
</dbReference>
<dbReference type="Proteomes" id="UP000019141">
    <property type="component" value="Unassembled WGS sequence"/>
</dbReference>
<dbReference type="GO" id="GO:0004553">
    <property type="term" value="F:hydrolase activity, hydrolyzing O-glycosyl compounds"/>
    <property type="evidence" value="ECO:0007669"/>
    <property type="project" value="InterPro"/>
</dbReference>
<dbReference type="InterPro" id="IPR004302">
    <property type="entry name" value="Cellulose/chitin-bd_N"/>
</dbReference>
<dbReference type="GO" id="GO:0005576">
    <property type="term" value="C:extracellular region"/>
    <property type="evidence" value="ECO:0007669"/>
    <property type="project" value="InterPro"/>
</dbReference>
<dbReference type="GO" id="GO:0030246">
    <property type="term" value="F:carbohydrate binding"/>
    <property type="evidence" value="ECO:0007669"/>
    <property type="project" value="InterPro"/>
</dbReference>
<comment type="caution">
    <text evidence="6">The sequence shown here is derived from an EMBL/GenBank/DDBJ whole genome shotgun (WGS) entry which is preliminary data.</text>
</comment>
<proteinExistence type="predicted"/>
<dbReference type="GO" id="GO:0005975">
    <property type="term" value="P:carbohydrate metabolic process"/>
    <property type="evidence" value="ECO:0007669"/>
    <property type="project" value="InterPro"/>
</dbReference>
<keyword evidence="7" id="KW-1185">Reference proteome</keyword>
<evidence type="ECO:0000259" key="5">
    <source>
        <dbReference type="Pfam" id="PF18416"/>
    </source>
</evidence>
<feature type="domain" description="Chitin-binding type-4" evidence="4">
    <location>
        <begin position="35"/>
        <end position="215"/>
    </location>
</feature>
<name>W4LPV1_ENTF1</name>
<dbReference type="InterPro" id="IPR014756">
    <property type="entry name" value="Ig_E-set"/>
</dbReference>
<protein>
    <recommendedName>
        <fullName evidence="8">Chitin-binding type-4 domain-containing protein</fullName>
    </recommendedName>
</protein>
<dbReference type="InterPro" id="IPR036573">
    <property type="entry name" value="CBM_sf_5/12"/>
</dbReference>
<dbReference type="HOGENOM" id="CLU_039396_2_1_7"/>
<dbReference type="Gene3D" id="2.70.50.50">
    <property type="entry name" value="chitin-binding protein cbp21"/>
    <property type="match status" value="1"/>
</dbReference>
<dbReference type="EMBL" id="AZHW01000445">
    <property type="protein sequence ID" value="ETW99446.1"/>
    <property type="molecule type" value="Genomic_DNA"/>
</dbReference>
<dbReference type="Gene3D" id="2.10.10.20">
    <property type="entry name" value="Carbohydrate-binding module superfamily 5/12"/>
    <property type="match status" value="1"/>
</dbReference>
<dbReference type="PANTHER" id="PTHR34823:SF1">
    <property type="entry name" value="CHITIN-BINDING TYPE-4 DOMAIN-CONTAINING PROTEIN"/>
    <property type="match status" value="1"/>
</dbReference>
<evidence type="ECO:0008006" key="8">
    <source>
        <dbReference type="Google" id="ProtNLM"/>
    </source>
</evidence>
<evidence type="ECO:0000313" key="6">
    <source>
        <dbReference type="EMBL" id="ETW99446.1"/>
    </source>
</evidence>
<dbReference type="CDD" id="cd21177">
    <property type="entry name" value="LPMO_AA10"/>
    <property type="match status" value="1"/>
</dbReference>
<dbReference type="InterPro" id="IPR051024">
    <property type="entry name" value="GlcNAc_Chitin_IntDeg"/>
</dbReference>
<dbReference type="PANTHER" id="PTHR34823">
    <property type="entry name" value="GLCNAC-BINDING PROTEIN A"/>
    <property type="match status" value="1"/>
</dbReference>
<keyword evidence="3" id="KW-0732">Signal</keyword>
<dbReference type="GO" id="GO:0008061">
    <property type="term" value="F:chitin binding"/>
    <property type="evidence" value="ECO:0007669"/>
    <property type="project" value="UniProtKB-KW"/>
</dbReference>
<sequence length="388" mass="44169">MTGKQQRPSQLDIYKTAILMIMLTAGYLTQDAHAHGSMEIPISRVYNCYLEGPENPRSAACRAAVRAGGTQALYDWNGVNRLPDGRHRETVPDGQLCSAGKASHRGLDLARDDWPTTLIAPDRSGNFEFVYRATAPHSTDYFEFYVTRDGYNPSRPLRWRDLESSPFCRVSNVRLENGRYRVNCPLPQGKTGKHVIYHIWQRDDSPEAFYACIDVVFRGDTGPDPTTDWRELGQVRAREDLPVDSTVTFRLFDRRGRDVESHRITLQDRMNRARLWPYHLARVVNDESDFVNIGVLADDGTITPVRSARANRVYVRSDDRYTFQIDIDIPDDDPDNPACQGVSAWDPVVLYFVGDQVTFEGSLYESVINSRNARPTLGIWWEQIGSCQ</sequence>
<accession>W4LPV1</accession>
<dbReference type="Gene3D" id="3.30.70.2150">
    <property type="match status" value="1"/>
</dbReference>
<evidence type="ECO:0000256" key="3">
    <source>
        <dbReference type="ARBA" id="ARBA00022729"/>
    </source>
</evidence>
<dbReference type="Pfam" id="PF03067">
    <property type="entry name" value="LPMO_10"/>
    <property type="match status" value="1"/>
</dbReference>
<keyword evidence="1" id="KW-0964">Secreted</keyword>
<evidence type="ECO:0000259" key="4">
    <source>
        <dbReference type="Pfam" id="PF03067"/>
    </source>
</evidence>
<gene>
    <name evidence="6" type="ORF">ETSY1_14985</name>
</gene>
<keyword evidence="2" id="KW-0147">Chitin-binding</keyword>
<reference evidence="6 7" key="1">
    <citation type="journal article" date="2014" name="Nature">
        <title>An environmental bacterial taxon with a large and distinct metabolic repertoire.</title>
        <authorList>
            <person name="Wilson M.C."/>
            <person name="Mori T."/>
            <person name="Ruckert C."/>
            <person name="Uria A.R."/>
            <person name="Helf M.J."/>
            <person name="Takada K."/>
            <person name="Gernert C."/>
            <person name="Steffens U.A."/>
            <person name="Heycke N."/>
            <person name="Schmitt S."/>
            <person name="Rinke C."/>
            <person name="Helfrich E.J."/>
            <person name="Brachmann A.O."/>
            <person name="Gurgui C."/>
            <person name="Wakimoto T."/>
            <person name="Kracht M."/>
            <person name="Crusemann M."/>
            <person name="Hentschel U."/>
            <person name="Abe I."/>
            <person name="Matsunaga S."/>
            <person name="Kalinowski J."/>
            <person name="Takeyama H."/>
            <person name="Piel J."/>
        </authorList>
    </citation>
    <scope>NUCLEOTIDE SEQUENCE [LARGE SCALE GENOMIC DNA]</scope>
    <source>
        <strain evidence="7">TSY1</strain>
    </source>
</reference>
<dbReference type="InterPro" id="IPR041029">
    <property type="entry name" value="GbpA_2"/>
</dbReference>
<dbReference type="PATRIC" id="fig|1429438.4.peg.2975"/>
<evidence type="ECO:0000256" key="2">
    <source>
        <dbReference type="ARBA" id="ARBA00022669"/>
    </source>
</evidence>
<evidence type="ECO:0000256" key="1">
    <source>
        <dbReference type="ARBA" id="ARBA00022525"/>
    </source>
</evidence>
<dbReference type="AlphaFoldDB" id="W4LPV1"/>